<evidence type="ECO:0000256" key="5">
    <source>
        <dbReference type="ARBA" id="ARBA00022603"/>
    </source>
</evidence>
<protein>
    <recommendedName>
        <fullName evidence="10">Ribosomal RNA small subunit methyltransferase E</fullName>
        <ecNumber evidence="10">2.1.1.193</ecNumber>
    </recommendedName>
</protein>
<evidence type="ECO:0000259" key="11">
    <source>
        <dbReference type="Pfam" id="PF04452"/>
    </source>
</evidence>
<evidence type="ECO:0000256" key="3">
    <source>
        <dbReference type="ARBA" id="ARBA00022490"/>
    </source>
</evidence>
<gene>
    <name evidence="13" type="ORF">PXH66_16275</name>
</gene>
<comment type="function">
    <text evidence="8 10">Specifically methylates the N3 position of the uracil ring of uridine 1498 (m3U1498) in 16S rRNA. Acts on the fully assembled 30S ribosomal subunit.</text>
</comment>
<dbReference type="GO" id="GO:0005737">
    <property type="term" value="C:cytoplasm"/>
    <property type="evidence" value="ECO:0007669"/>
    <property type="project" value="UniProtKB-SubCell"/>
</dbReference>
<evidence type="ECO:0000256" key="8">
    <source>
        <dbReference type="ARBA" id="ARBA00025699"/>
    </source>
</evidence>
<dbReference type="PANTHER" id="PTHR30027:SF3">
    <property type="entry name" value="16S RRNA (URACIL(1498)-N(3))-METHYLTRANSFERASE"/>
    <property type="match status" value="1"/>
</dbReference>
<accession>A0AAE9ZVH8</accession>
<feature type="domain" description="Ribosomal RNA small subunit methyltransferase E PUA-like" evidence="12">
    <location>
        <begin position="19"/>
        <end position="63"/>
    </location>
</feature>
<evidence type="ECO:0000256" key="7">
    <source>
        <dbReference type="ARBA" id="ARBA00022691"/>
    </source>
</evidence>
<dbReference type="Proteomes" id="UP001218638">
    <property type="component" value="Chromosome"/>
</dbReference>
<dbReference type="InterPro" id="IPR046887">
    <property type="entry name" value="RsmE_PUA-like"/>
</dbReference>
<dbReference type="EMBL" id="CP119075">
    <property type="protein sequence ID" value="WED63894.1"/>
    <property type="molecule type" value="Genomic_DNA"/>
</dbReference>
<dbReference type="AlphaFoldDB" id="A0AAE9ZVH8"/>
<dbReference type="NCBIfam" id="TIGR00046">
    <property type="entry name" value="RsmE family RNA methyltransferase"/>
    <property type="match status" value="1"/>
</dbReference>
<dbReference type="Pfam" id="PF04452">
    <property type="entry name" value="Methyltrans_RNA"/>
    <property type="match status" value="1"/>
</dbReference>
<evidence type="ECO:0000256" key="6">
    <source>
        <dbReference type="ARBA" id="ARBA00022679"/>
    </source>
</evidence>
<sequence length="241" mass="26280">MNIVLFDRAETQHALPRHDERARHICRVLKREVGDSFDVGLINGPRGKAKLTAIDADELTLEFTWSAPHPRPAPTILGVGFPRPQTARDILRDATTLGATALHFVATRRSDPNYAASSLWQSGEWQRHATNGAAQAFDTFVPTVSWHQDLAGCIADPAFAGVKRLALDVYGAAAPLAKLSLPTPDQPVLALIGPERGWDDADRALFTANDIPRFHLGERVLRTETAVTATMALINAARLRA</sequence>
<dbReference type="Gene3D" id="3.40.1280.10">
    <property type="match status" value="1"/>
</dbReference>
<evidence type="ECO:0000256" key="1">
    <source>
        <dbReference type="ARBA" id="ARBA00004496"/>
    </source>
</evidence>
<dbReference type="KEGG" id="slom:PXH66_16275"/>
<keyword evidence="5 10" id="KW-0489">Methyltransferase</keyword>
<dbReference type="InterPro" id="IPR046886">
    <property type="entry name" value="RsmE_MTase_dom"/>
</dbReference>
<dbReference type="PANTHER" id="PTHR30027">
    <property type="entry name" value="RIBOSOMAL RNA SMALL SUBUNIT METHYLTRANSFERASE E"/>
    <property type="match status" value="1"/>
</dbReference>
<dbReference type="Pfam" id="PF20260">
    <property type="entry name" value="PUA_4"/>
    <property type="match status" value="1"/>
</dbReference>
<comment type="subcellular location">
    <subcellularLocation>
        <location evidence="1 10">Cytoplasm</location>
    </subcellularLocation>
</comment>
<dbReference type="GO" id="GO:0070042">
    <property type="term" value="F:rRNA (uridine-N3-)-methyltransferase activity"/>
    <property type="evidence" value="ECO:0007669"/>
    <property type="project" value="TreeGrafter"/>
</dbReference>
<keyword evidence="7 10" id="KW-0949">S-adenosyl-L-methionine</keyword>
<keyword evidence="6 10" id="KW-0808">Transferase</keyword>
<organism evidence="13 14">
    <name type="scientific">Synoicihabitans lomoniglobus</name>
    <dbReference type="NCBI Taxonomy" id="2909285"/>
    <lineage>
        <taxon>Bacteria</taxon>
        <taxon>Pseudomonadati</taxon>
        <taxon>Verrucomicrobiota</taxon>
        <taxon>Opitutia</taxon>
        <taxon>Opitutales</taxon>
        <taxon>Opitutaceae</taxon>
        <taxon>Synoicihabitans</taxon>
    </lineage>
</organism>
<dbReference type="EC" id="2.1.1.193" evidence="10"/>
<name>A0AAE9ZVH8_9BACT</name>
<keyword evidence="4 10" id="KW-0698">rRNA processing</keyword>
<evidence type="ECO:0000256" key="4">
    <source>
        <dbReference type="ARBA" id="ARBA00022552"/>
    </source>
</evidence>
<reference evidence="13" key="1">
    <citation type="submission" date="2023-03" db="EMBL/GenBank/DDBJ databases">
        <title>Lomoglobus Profundus gen. nov., sp. nov., a novel member of the phylum Verrucomicrobia, isolated from deep-marine sediment of South China Sea.</title>
        <authorList>
            <person name="Ahmad T."/>
            <person name="Ishaq S.E."/>
            <person name="Wang F."/>
        </authorList>
    </citation>
    <scope>NUCLEOTIDE SEQUENCE</scope>
    <source>
        <strain evidence="13">LMO-M01</strain>
    </source>
</reference>
<proteinExistence type="inferred from homology"/>
<comment type="catalytic activity">
    <reaction evidence="9 10">
        <text>uridine(1498) in 16S rRNA + S-adenosyl-L-methionine = N(3)-methyluridine(1498) in 16S rRNA + S-adenosyl-L-homocysteine + H(+)</text>
        <dbReference type="Rhea" id="RHEA:42920"/>
        <dbReference type="Rhea" id="RHEA-COMP:10283"/>
        <dbReference type="Rhea" id="RHEA-COMP:10284"/>
        <dbReference type="ChEBI" id="CHEBI:15378"/>
        <dbReference type="ChEBI" id="CHEBI:57856"/>
        <dbReference type="ChEBI" id="CHEBI:59789"/>
        <dbReference type="ChEBI" id="CHEBI:65315"/>
        <dbReference type="ChEBI" id="CHEBI:74502"/>
        <dbReference type="EC" id="2.1.1.193"/>
    </reaction>
</comment>
<dbReference type="InterPro" id="IPR006700">
    <property type="entry name" value="RsmE"/>
</dbReference>
<keyword evidence="3 10" id="KW-0963">Cytoplasm</keyword>
<dbReference type="InterPro" id="IPR029026">
    <property type="entry name" value="tRNA_m1G_MTases_N"/>
</dbReference>
<evidence type="ECO:0000313" key="14">
    <source>
        <dbReference type="Proteomes" id="UP001218638"/>
    </source>
</evidence>
<dbReference type="PIRSF" id="PIRSF015601">
    <property type="entry name" value="MTase_slr0722"/>
    <property type="match status" value="1"/>
</dbReference>
<dbReference type="CDD" id="cd18084">
    <property type="entry name" value="RsmE-like"/>
    <property type="match status" value="1"/>
</dbReference>
<evidence type="ECO:0000259" key="12">
    <source>
        <dbReference type="Pfam" id="PF20260"/>
    </source>
</evidence>
<dbReference type="SUPFAM" id="SSF75217">
    <property type="entry name" value="alpha/beta knot"/>
    <property type="match status" value="1"/>
</dbReference>
<evidence type="ECO:0000256" key="9">
    <source>
        <dbReference type="ARBA" id="ARBA00047944"/>
    </source>
</evidence>
<evidence type="ECO:0000256" key="2">
    <source>
        <dbReference type="ARBA" id="ARBA00005528"/>
    </source>
</evidence>
<dbReference type="InterPro" id="IPR029028">
    <property type="entry name" value="Alpha/beta_knot_MTases"/>
</dbReference>
<dbReference type="RefSeq" id="WP_330930598.1">
    <property type="nucleotide sequence ID" value="NZ_CP119075.1"/>
</dbReference>
<evidence type="ECO:0000313" key="13">
    <source>
        <dbReference type="EMBL" id="WED63894.1"/>
    </source>
</evidence>
<keyword evidence="14" id="KW-1185">Reference proteome</keyword>
<dbReference type="GO" id="GO:0070475">
    <property type="term" value="P:rRNA base methylation"/>
    <property type="evidence" value="ECO:0007669"/>
    <property type="project" value="TreeGrafter"/>
</dbReference>
<feature type="domain" description="Ribosomal RNA small subunit methyltransferase E methyltransferase" evidence="11">
    <location>
        <begin position="71"/>
        <end position="234"/>
    </location>
</feature>
<evidence type="ECO:0000256" key="10">
    <source>
        <dbReference type="PIRNR" id="PIRNR015601"/>
    </source>
</evidence>
<comment type="similarity">
    <text evidence="2 10">Belongs to the RNA methyltransferase RsmE family.</text>
</comment>